<dbReference type="PANTHER" id="PTHR43394">
    <property type="entry name" value="ATP-DEPENDENT PERMEASE MDL1, MITOCHONDRIAL"/>
    <property type="match status" value="1"/>
</dbReference>
<evidence type="ECO:0000256" key="2">
    <source>
        <dbReference type="ARBA" id="ARBA00022448"/>
    </source>
</evidence>
<dbReference type="EC" id="3.6.3.-" evidence="12"/>
<feature type="transmembrane region" description="Helical" evidence="9">
    <location>
        <begin position="306"/>
        <end position="323"/>
    </location>
</feature>
<dbReference type="EMBL" id="LT906439">
    <property type="protein sequence ID" value="SNU86889.1"/>
    <property type="molecule type" value="Genomic_DNA"/>
</dbReference>
<dbReference type="KEGG" id="smen:SAMEA4412692_0419"/>
<keyword evidence="13" id="KW-1185">Reference proteome</keyword>
<reference evidence="12 13" key="1">
    <citation type="submission" date="2017-06" db="EMBL/GenBank/DDBJ databases">
        <authorList>
            <consortium name="Pathogen Informatics"/>
        </authorList>
    </citation>
    <scope>NUCLEOTIDE SEQUENCE [LARGE SCALE GENOMIC DNA]</scope>
    <source>
        <strain evidence="12 13">NCTC13788</strain>
    </source>
</reference>
<evidence type="ECO:0000259" key="11">
    <source>
        <dbReference type="PROSITE" id="PS50929"/>
    </source>
</evidence>
<gene>
    <name evidence="12" type="ORF">SAMEA4412692_00419</name>
</gene>
<dbReference type="AlphaFoldDB" id="A0A239SNP5"/>
<dbReference type="eggNOG" id="COG1132">
    <property type="taxonomic scope" value="Bacteria"/>
</dbReference>
<comment type="subcellular location">
    <subcellularLocation>
        <location evidence="1">Cell membrane</location>
        <topology evidence="1">Multi-pass membrane protein</topology>
    </subcellularLocation>
</comment>
<dbReference type="InterPro" id="IPR017871">
    <property type="entry name" value="ABC_transporter-like_CS"/>
</dbReference>
<dbReference type="SUPFAM" id="SSF52540">
    <property type="entry name" value="P-loop containing nucleoside triphosphate hydrolases"/>
    <property type="match status" value="1"/>
</dbReference>
<evidence type="ECO:0000256" key="3">
    <source>
        <dbReference type="ARBA" id="ARBA00022475"/>
    </source>
</evidence>
<protein>
    <submittedName>
        <fullName evidence="12">ATP-binding protein</fullName>
        <ecNumber evidence="12">3.6.3.-</ecNumber>
    </submittedName>
</protein>
<dbReference type="Gene3D" id="3.40.50.300">
    <property type="entry name" value="P-loop containing nucleotide triphosphate hydrolases"/>
    <property type="match status" value="1"/>
</dbReference>
<dbReference type="GO" id="GO:0005886">
    <property type="term" value="C:plasma membrane"/>
    <property type="evidence" value="ECO:0007669"/>
    <property type="project" value="UniProtKB-SubCell"/>
</dbReference>
<dbReference type="Pfam" id="PF00664">
    <property type="entry name" value="ABC_membrane"/>
    <property type="match status" value="1"/>
</dbReference>
<dbReference type="PROSITE" id="PS50929">
    <property type="entry name" value="ABC_TM1F"/>
    <property type="match status" value="1"/>
</dbReference>
<dbReference type="CDD" id="cd18548">
    <property type="entry name" value="ABC_6TM_Tm287_like"/>
    <property type="match status" value="1"/>
</dbReference>
<evidence type="ECO:0000313" key="13">
    <source>
        <dbReference type="Proteomes" id="UP000215185"/>
    </source>
</evidence>
<evidence type="ECO:0000256" key="6">
    <source>
        <dbReference type="ARBA" id="ARBA00022840"/>
    </source>
</evidence>
<evidence type="ECO:0000259" key="10">
    <source>
        <dbReference type="PROSITE" id="PS50893"/>
    </source>
</evidence>
<name>A0A239SNP5_9STRE</name>
<dbReference type="InterPro" id="IPR027417">
    <property type="entry name" value="P-loop_NTPase"/>
</dbReference>
<dbReference type="FunFam" id="3.40.50.300:FF:000221">
    <property type="entry name" value="Multidrug ABC transporter ATP-binding protein"/>
    <property type="match status" value="1"/>
</dbReference>
<dbReference type="PANTHER" id="PTHR43394:SF1">
    <property type="entry name" value="ATP-BINDING CASSETTE SUB-FAMILY B MEMBER 10, MITOCHONDRIAL"/>
    <property type="match status" value="1"/>
</dbReference>
<dbReference type="InterPro" id="IPR011527">
    <property type="entry name" value="ABC1_TM_dom"/>
</dbReference>
<feature type="domain" description="ABC transmembrane type-1" evidence="11">
    <location>
        <begin position="43"/>
        <end position="325"/>
    </location>
</feature>
<evidence type="ECO:0000256" key="7">
    <source>
        <dbReference type="ARBA" id="ARBA00022989"/>
    </source>
</evidence>
<evidence type="ECO:0000313" key="12">
    <source>
        <dbReference type="EMBL" id="SNU86889.1"/>
    </source>
</evidence>
<dbReference type="GO" id="GO:0005524">
    <property type="term" value="F:ATP binding"/>
    <property type="evidence" value="ECO:0007669"/>
    <property type="project" value="UniProtKB-KW"/>
</dbReference>
<keyword evidence="8 9" id="KW-0472">Membrane</keyword>
<dbReference type="Gene3D" id="1.20.1560.10">
    <property type="entry name" value="ABC transporter type 1, transmembrane domain"/>
    <property type="match status" value="1"/>
</dbReference>
<dbReference type="InterPro" id="IPR003593">
    <property type="entry name" value="AAA+_ATPase"/>
</dbReference>
<dbReference type="GO" id="GO:0015421">
    <property type="term" value="F:ABC-type oligopeptide transporter activity"/>
    <property type="evidence" value="ECO:0007669"/>
    <property type="project" value="TreeGrafter"/>
</dbReference>
<dbReference type="InterPro" id="IPR003439">
    <property type="entry name" value="ABC_transporter-like_ATP-bd"/>
</dbReference>
<dbReference type="Pfam" id="PF00005">
    <property type="entry name" value="ABC_tran"/>
    <property type="match status" value="1"/>
</dbReference>
<feature type="transmembrane region" description="Helical" evidence="9">
    <location>
        <begin position="41"/>
        <end position="59"/>
    </location>
</feature>
<evidence type="ECO:0000256" key="4">
    <source>
        <dbReference type="ARBA" id="ARBA00022692"/>
    </source>
</evidence>
<dbReference type="GO" id="GO:0016887">
    <property type="term" value="F:ATP hydrolysis activity"/>
    <property type="evidence" value="ECO:0007669"/>
    <property type="project" value="InterPro"/>
</dbReference>
<evidence type="ECO:0000256" key="5">
    <source>
        <dbReference type="ARBA" id="ARBA00022741"/>
    </source>
</evidence>
<keyword evidence="6 12" id="KW-0067">ATP-binding</keyword>
<feature type="transmembrane region" description="Helical" evidence="9">
    <location>
        <begin position="183"/>
        <end position="202"/>
    </location>
</feature>
<keyword evidence="7 9" id="KW-1133">Transmembrane helix</keyword>
<feature type="transmembrane region" description="Helical" evidence="9">
    <location>
        <begin position="157"/>
        <end position="177"/>
    </location>
</feature>
<organism evidence="12 13">
    <name type="scientific">Streptococcus merionis</name>
    <dbReference type="NCBI Taxonomy" id="400065"/>
    <lineage>
        <taxon>Bacteria</taxon>
        <taxon>Bacillati</taxon>
        <taxon>Bacillota</taxon>
        <taxon>Bacilli</taxon>
        <taxon>Lactobacillales</taxon>
        <taxon>Streptococcaceae</taxon>
        <taxon>Streptococcus</taxon>
    </lineage>
</organism>
<evidence type="ECO:0000256" key="9">
    <source>
        <dbReference type="SAM" id="Phobius"/>
    </source>
</evidence>
<feature type="domain" description="ABC transporter" evidence="10">
    <location>
        <begin position="359"/>
        <end position="595"/>
    </location>
</feature>
<accession>A0A239SNP5</accession>
<dbReference type="PROSITE" id="PS50893">
    <property type="entry name" value="ABC_TRANSPORTER_2"/>
    <property type="match status" value="1"/>
</dbReference>
<dbReference type="InterPro" id="IPR036640">
    <property type="entry name" value="ABC1_TM_sf"/>
</dbReference>
<keyword evidence="4 9" id="KW-0812">Transmembrane</keyword>
<dbReference type="Proteomes" id="UP000215185">
    <property type="component" value="Chromosome 1"/>
</dbReference>
<sequence length="606" mass="68283">MLLSKVTGLLPYLCHADKCMSNLQEEKMRYIWSYLKRHPKLLALDIFGAFMFVLVNLGLPTILARMIDEGLIDNQPDKLYFWTWIMLVIIVFGGIGRVVLTYASSKMTTTMIRDMRSDLYEKLQTYSHHEYEQIGVSSLVTRITSDAYVLMMFAEQALRMGMITPLMMTFSMVMIVLSSPSLGWVVAVCVPFLILTVWYVAIKTGPLSEKQQRTLDKINQFVRENLTGLRVVRAFAREEFQEERFSKANESYKETSGKLFRLTGLTEPIFVQIIIVMIVAIVWFALPSISRGSLQVGNLVAFIEYAFHALFSFLMFANLFTMYPRMAVSAKRLQEIMAMPISIDPNENGVTETETRGYLEFDNVTFAYPGETESPVLHNISFKTKPGETIAFIGSTGSGKSSLVQLIPRFYDITLGRILVDGVDVRDYNLRALRQKIGFIPQKALLFTGTIGENLRYGKEDATLSELDQAVDVSQVGSFIQSTEKGYEHHLAEGGSNLSGGQKQRLSIARAVVKKPDIYIFDDSFSALDYKTDAELRRRLKEVTGDATVLIVAQRVGTIMNADQIIVLNEGEIVGRGTHEELLATNDIYREIADSQLNNQSLTEGD</sequence>
<feature type="transmembrane region" description="Helical" evidence="9">
    <location>
        <begin position="79"/>
        <end position="103"/>
    </location>
</feature>
<keyword evidence="2" id="KW-0813">Transport</keyword>
<dbReference type="SUPFAM" id="SSF90123">
    <property type="entry name" value="ABC transporter transmembrane region"/>
    <property type="match status" value="1"/>
</dbReference>
<keyword evidence="5" id="KW-0547">Nucleotide-binding</keyword>
<evidence type="ECO:0000256" key="8">
    <source>
        <dbReference type="ARBA" id="ARBA00023136"/>
    </source>
</evidence>
<evidence type="ECO:0000256" key="1">
    <source>
        <dbReference type="ARBA" id="ARBA00004651"/>
    </source>
</evidence>
<proteinExistence type="predicted"/>
<dbReference type="SMART" id="SM00382">
    <property type="entry name" value="AAA"/>
    <property type="match status" value="1"/>
</dbReference>
<keyword evidence="12" id="KW-0378">Hydrolase</keyword>
<dbReference type="STRING" id="1123308.GCA_000380085_01243"/>
<dbReference type="InterPro" id="IPR039421">
    <property type="entry name" value="Type_1_exporter"/>
</dbReference>
<dbReference type="PROSITE" id="PS00211">
    <property type="entry name" value="ABC_TRANSPORTER_1"/>
    <property type="match status" value="1"/>
</dbReference>
<keyword evidence="3" id="KW-1003">Cell membrane</keyword>
<feature type="transmembrane region" description="Helical" evidence="9">
    <location>
        <begin position="269"/>
        <end position="286"/>
    </location>
</feature>